<name>A0ABT3WZL6_9BACL</name>
<keyword evidence="7" id="KW-1185">Reference proteome</keyword>
<evidence type="ECO:0000256" key="3">
    <source>
        <dbReference type="ARBA" id="ARBA00023136"/>
    </source>
</evidence>
<feature type="compositionally biased region" description="Polar residues" evidence="4">
    <location>
        <begin position="127"/>
        <end position="136"/>
    </location>
</feature>
<evidence type="ECO:0000256" key="2">
    <source>
        <dbReference type="ARBA" id="ARBA00022475"/>
    </source>
</evidence>
<dbReference type="Gene3D" id="3.40.570.10">
    <property type="entry name" value="Extracellular Endonuclease, subunit A"/>
    <property type="match status" value="1"/>
</dbReference>
<dbReference type="PANTHER" id="PTHR34976">
    <property type="entry name" value="RIBONUCLEASE YQCG-RELATED"/>
    <property type="match status" value="1"/>
</dbReference>
<evidence type="ECO:0000256" key="1">
    <source>
        <dbReference type="ARBA" id="ARBA00004236"/>
    </source>
</evidence>
<gene>
    <name evidence="6" type="ORF">OS242_04455</name>
</gene>
<proteinExistence type="predicted"/>
<evidence type="ECO:0000313" key="6">
    <source>
        <dbReference type="EMBL" id="MCX7569202.1"/>
    </source>
</evidence>
<keyword evidence="6" id="KW-0255">Endonuclease</keyword>
<sequence>MTILILYHKQTQSPWLPDEDRTEAARVYCEQAYGKLSADDLENEIELIRAEEERNYLWQERIQNGAPGKELIEQEGYTEYALKQYYQDGAFLGMAAAIAAAGGFKRSKGQGEIPSIPQPKGHDGSSHPPSTHTTVNYGDHYTRDGRKKVLKPNVEYTTPSGHTYRTDDQGRIIKAEGKLSLGFGKRNNHAQKVAGREDRLPDDDGGHLIASIFEGSGSLDNLVSMNGNLNKGEWKKLENMWAKQLDNGRTVEVQVIPKYFGDSQRPDRFEIKYKIGGGRWSKVDFENVPGGKNK</sequence>
<keyword evidence="6" id="KW-0378">Hydrolase</keyword>
<comment type="caution">
    <text evidence="6">The sequence shown here is derived from an EMBL/GenBank/DDBJ whole genome shotgun (WGS) entry which is preliminary data.</text>
</comment>
<dbReference type="Pfam" id="PF13930">
    <property type="entry name" value="Endonuclea_NS_2"/>
    <property type="match status" value="1"/>
</dbReference>
<protein>
    <submittedName>
        <fullName evidence="6">DNA/RNA non-specific endonuclease</fullName>
    </submittedName>
</protein>
<reference evidence="6 7" key="1">
    <citation type="submission" date="2022-11" db="EMBL/GenBank/DDBJ databases">
        <title>Study of microbial diversity in lake waters.</title>
        <authorList>
            <person name="Zhang J."/>
        </authorList>
    </citation>
    <scope>NUCLEOTIDE SEQUENCE [LARGE SCALE GENOMIC DNA]</scope>
    <source>
        <strain evidence="6 7">DT12</strain>
    </source>
</reference>
<comment type="subcellular location">
    <subcellularLocation>
        <location evidence="1">Cell membrane</location>
    </subcellularLocation>
</comment>
<dbReference type="EMBL" id="JAPMLT010000002">
    <property type="protein sequence ID" value="MCX7569202.1"/>
    <property type="molecule type" value="Genomic_DNA"/>
</dbReference>
<evidence type="ECO:0000256" key="4">
    <source>
        <dbReference type="SAM" id="MobiDB-lite"/>
    </source>
</evidence>
<evidence type="ECO:0000313" key="7">
    <source>
        <dbReference type="Proteomes" id="UP001208017"/>
    </source>
</evidence>
<evidence type="ECO:0000259" key="5">
    <source>
        <dbReference type="Pfam" id="PF13930"/>
    </source>
</evidence>
<keyword evidence="6" id="KW-0540">Nuclease</keyword>
<dbReference type="RefSeq" id="WP_267150453.1">
    <property type="nucleotide sequence ID" value="NZ_JAPMLT010000002.1"/>
</dbReference>
<dbReference type="Proteomes" id="UP001208017">
    <property type="component" value="Unassembled WGS sequence"/>
</dbReference>
<organism evidence="6 7">
    <name type="scientific">Tumebacillus lacus</name>
    <dbReference type="NCBI Taxonomy" id="2995335"/>
    <lineage>
        <taxon>Bacteria</taxon>
        <taxon>Bacillati</taxon>
        <taxon>Bacillota</taxon>
        <taxon>Bacilli</taxon>
        <taxon>Bacillales</taxon>
        <taxon>Alicyclobacillaceae</taxon>
        <taxon>Tumebacillus</taxon>
    </lineage>
</organism>
<feature type="domain" description="Type VII secretion system protein EssD-like" evidence="5">
    <location>
        <begin position="152"/>
        <end position="276"/>
    </location>
</feature>
<dbReference type="InterPro" id="IPR044927">
    <property type="entry name" value="Endonuclea_NS_2"/>
</dbReference>
<feature type="region of interest" description="Disordered" evidence="4">
    <location>
        <begin position="106"/>
        <end position="146"/>
    </location>
</feature>
<keyword evidence="2" id="KW-1003">Cell membrane</keyword>
<dbReference type="PANTHER" id="PTHR34976:SF2">
    <property type="entry name" value="TYPE VII SECRETION SYSTEM PROTEIN ESSD"/>
    <property type="match status" value="1"/>
</dbReference>
<dbReference type="GO" id="GO:0004519">
    <property type="term" value="F:endonuclease activity"/>
    <property type="evidence" value="ECO:0007669"/>
    <property type="project" value="UniProtKB-KW"/>
</dbReference>
<dbReference type="InterPro" id="IPR044929">
    <property type="entry name" value="DNA/RNA_non-sp_Endonuclease_sf"/>
</dbReference>
<dbReference type="InterPro" id="IPR051768">
    <property type="entry name" value="Bact_secretion_toxin"/>
</dbReference>
<keyword evidence="3" id="KW-0472">Membrane</keyword>
<accession>A0ABT3WZL6</accession>